<gene>
    <name evidence="9" type="ORF">C1H76_6402</name>
</gene>
<dbReference type="GO" id="GO:0008195">
    <property type="term" value="F:phosphatidate phosphatase activity"/>
    <property type="evidence" value="ECO:0007669"/>
    <property type="project" value="TreeGrafter"/>
</dbReference>
<dbReference type="PANTHER" id="PTHR10165:SF35">
    <property type="entry name" value="RE23632P"/>
    <property type="match status" value="1"/>
</dbReference>
<proteinExistence type="inferred from homology"/>
<dbReference type="EMBL" id="PTQR01000081">
    <property type="protein sequence ID" value="TKX21328.1"/>
    <property type="molecule type" value="Genomic_DNA"/>
</dbReference>
<feature type="transmembrane region" description="Helical" evidence="7">
    <location>
        <begin position="21"/>
        <end position="38"/>
    </location>
</feature>
<evidence type="ECO:0000256" key="6">
    <source>
        <dbReference type="SAM" id="MobiDB-lite"/>
    </source>
</evidence>
<feature type="transmembrane region" description="Helical" evidence="7">
    <location>
        <begin position="197"/>
        <end position="218"/>
    </location>
</feature>
<evidence type="ECO:0000256" key="7">
    <source>
        <dbReference type="SAM" id="Phobius"/>
    </source>
</evidence>
<evidence type="ECO:0000256" key="5">
    <source>
        <dbReference type="ARBA" id="ARBA00023136"/>
    </source>
</evidence>
<protein>
    <recommendedName>
        <fullName evidence="8">Phosphatidic acid phosphatase type 2/haloperoxidase domain-containing protein</fullName>
    </recommendedName>
</protein>
<dbReference type="Gene3D" id="1.20.144.10">
    <property type="entry name" value="Phosphatidic acid phosphatase type 2/haloperoxidase"/>
    <property type="match status" value="1"/>
</dbReference>
<evidence type="ECO:0000256" key="3">
    <source>
        <dbReference type="ARBA" id="ARBA00022692"/>
    </source>
</evidence>
<dbReference type="Pfam" id="PF01569">
    <property type="entry name" value="PAP2"/>
    <property type="match status" value="1"/>
</dbReference>
<dbReference type="SMART" id="SM00014">
    <property type="entry name" value="acidPPc"/>
    <property type="match status" value="1"/>
</dbReference>
<comment type="caution">
    <text evidence="9">The sequence shown here is derived from an EMBL/GenBank/DDBJ whole genome shotgun (WGS) entry which is preliminary data.</text>
</comment>
<comment type="similarity">
    <text evidence="2">Belongs to the PA-phosphatase related phosphoesterase family.</text>
</comment>
<feature type="region of interest" description="Disordered" evidence="6">
    <location>
        <begin position="272"/>
        <end position="293"/>
    </location>
</feature>
<feature type="domain" description="Phosphatidic acid phosphatase type 2/haloperoxidase" evidence="8">
    <location>
        <begin position="100"/>
        <end position="243"/>
    </location>
</feature>
<dbReference type="GO" id="GO:0016020">
    <property type="term" value="C:membrane"/>
    <property type="evidence" value="ECO:0007669"/>
    <property type="project" value="UniProtKB-SubCell"/>
</dbReference>
<dbReference type="SUPFAM" id="SSF48317">
    <property type="entry name" value="Acid phosphatase/Vanadium-dependent haloperoxidase"/>
    <property type="match status" value="1"/>
</dbReference>
<dbReference type="InterPro" id="IPR000326">
    <property type="entry name" value="PAP2/HPO"/>
</dbReference>
<evidence type="ECO:0000313" key="10">
    <source>
        <dbReference type="Proteomes" id="UP000308133"/>
    </source>
</evidence>
<feature type="transmembrane region" description="Helical" evidence="7">
    <location>
        <begin position="97"/>
        <end position="118"/>
    </location>
</feature>
<evidence type="ECO:0000313" key="9">
    <source>
        <dbReference type="EMBL" id="TKX21328.1"/>
    </source>
</evidence>
<dbReference type="PANTHER" id="PTHR10165">
    <property type="entry name" value="LIPID PHOSPHATE PHOSPHATASE"/>
    <property type="match status" value="1"/>
</dbReference>
<reference evidence="9 10" key="1">
    <citation type="submission" date="2018-02" db="EMBL/GenBank/DDBJ databases">
        <title>Draft genome sequences of Elsinoe sp., causing black scab on jojoba.</title>
        <authorList>
            <person name="Stodart B."/>
            <person name="Jeffress S."/>
            <person name="Ash G."/>
            <person name="Arun Chinnappa K."/>
        </authorList>
    </citation>
    <scope>NUCLEOTIDE SEQUENCE [LARGE SCALE GENOMIC DNA]</scope>
    <source>
        <strain evidence="9 10">Hillstone_2</strain>
    </source>
</reference>
<evidence type="ECO:0000256" key="4">
    <source>
        <dbReference type="ARBA" id="ARBA00022989"/>
    </source>
</evidence>
<name>A0A4U7ASN8_9PEZI</name>
<sequence>MDNSRWTTVQRLWKQSYASDYLGFIILLILYINLQIFQEPFHRLFYLNDHRIQYPHAEVERVPVSLLFVYGGGIPLLIIVVWLLLSKSPIQKAHITVLSFLISLILTSFLTDASATIVKNSVGRPRPDLIARCKPRIHQETSSSALKSAQKAITISYTMGGDHFPQGTALLPSADSDIWASSSAPSQVHALRPNVDLARMILVMAPFVCAALIAISRLEDYRHDVFDVSAGSIIGVTIAYLTWRRHYPKLSSVNCATPYALQAVENKQRFRRVRDEEEGAGPGRDYEVGSDSE</sequence>
<dbReference type="GO" id="GO:0006644">
    <property type="term" value="P:phospholipid metabolic process"/>
    <property type="evidence" value="ECO:0007669"/>
    <property type="project" value="InterPro"/>
</dbReference>
<evidence type="ECO:0000256" key="1">
    <source>
        <dbReference type="ARBA" id="ARBA00004141"/>
    </source>
</evidence>
<evidence type="ECO:0000256" key="2">
    <source>
        <dbReference type="ARBA" id="ARBA00008816"/>
    </source>
</evidence>
<dbReference type="InterPro" id="IPR036938">
    <property type="entry name" value="PAP2/HPO_sf"/>
</dbReference>
<keyword evidence="5 7" id="KW-0472">Membrane</keyword>
<keyword evidence="3 7" id="KW-0812">Transmembrane</keyword>
<organism evidence="9 10">
    <name type="scientific">Elsinoe australis</name>
    <dbReference type="NCBI Taxonomy" id="40998"/>
    <lineage>
        <taxon>Eukaryota</taxon>
        <taxon>Fungi</taxon>
        <taxon>Dikarya</taxon>
        <taxon>Ascomycota</taxon>
        <taxon>Pezizomycotina</taxon>
        <taxon>Dothideomycetes</taxon>
        <taxon>Dothideomycetidae</taxon>
        <taxon>Myriangiales</taxon>
        <taxon>Elsinoaceae</taxon>
        <taxon>Elsinoe</taxon>
    </lineage>
</organism>
<keyword evidence="4 7" id="KW-1133">Transmembrane helix</keyword>
<comment type="subcellular location">
    <subcellularLocation>
        <location evidence="1">Membrane</location>
        <topology evidence="1">Multi-pass membrane protein</topology>
    </subcellularLocation>
</comment>
<dbReference type="InterPro" id="IPR043216">
    <property type="entry name" value="PAP-like"/>
</dbReference>
<accession>A0A4U7ASN8</accession>
<evidence type="ECO:0000259" key="8">
    <source>
        <dbReference type="SMART" id="SM00014"/>
    </source>
</evidence>
<dbReference type="GO" id="GO:0046839">
    <property type="term" value="P:phospholipid dephosphorylation"/>
    <property type="evidence" value="ECO:0007669"/>
    <property type="project" value="TreeGrafter"/>
</dbReference>
<feature type="transmembrane region" description="Helical" evidence="7">
    <location>
        <begin position="64"/>
        <end position="85"/>
    </location>
</feature>
<dbReference type="Proteomes" id="UP000308133">
    <property type="component" value="Unassembled WGS sequence"/>
</dbReference>
<dbReference type="AlphaFoldDB" id="A0A4U7ASN8"/>